<dbReference type="Proteomes" id="UP000289856">
    <property type="component" value="Chromosome"/>
</dbReference>
<keyword evidence="6" id="KW-1185">Reference proteome</keyword>
<dbReference type="SMART" id="SM00062">
    <property type="entry name" value="PBPb"/>
    <property type="match status" value="1"/>
</dbReference>
<evidence type="ECO:0000256" key="2">
    <source>
        <dbReference type="ARBA" id="ARBA00010742"/>
    </source>
</evidence>
<evidence type="ECO:0000313" key="5">
    <source>
        <dbReference type="EMBL" id="BBI33352.1"/>
    </source>
</evidence>
<dbReference type="InterPro" id="IPR001638">
    <property type="entry name" value="Solute-binding_3/MltF_N"/>
</dbReference>
<dbReference type="RefSeq" id="WP_157994038.1">
    <property type="nucleotide sequence ID" value="NZ_AP019400.1"/>
</dbReference>
<dbReference type="InterPro" id="IPR015168">
    <property type="entry name" value="SsuA/THI5"/>
</dbReference>
<organism evidence="5 6">
    <name type="scientific">Cohnella abietis</name>
    <dbReference type="NCBI Taxonomy" id="2507935"/>
    <lineage>
        <taxon>Bacteria</taxon>
        <taxon>Bacillati</taxon>
        <taxon>Bacillota</taxon>
        <taxon>Bacilli</taxon>
        <taxon>Bacillales</taxon>
        <taxon>Paenibacillaceae</taxon>
        <taxon>Cohnella</taxon>
    </lineage>
</organism>
<dbReference type="Pfam" id="PF09084">
    <property type="entry name" value="NMT1"/>
    <property type="match status" value="1"/>
</dbReference>
<evidence type="ECO:0000259" key="4">
    <source>
        <dbReference type="SMART" id="SM00062"/>
    </source>
</evidence>
<dbReference type="AlphaFoldDB" id="A0A3T1D5G6"/>
<gene>
    <name evidence="5" type="primary">tauA</name>
    <name evidence="5" type="ORF">KCTCHS21_27510</name>
</gene>
<protein>
    <submittedName>
        <fullName evidence="5">Taurine ABC transporter substrate-binding protein</fullName>
    </submittedName>
</protein>
<evidence type="ECO:0000313" key="6">
    <source>
        <dbReference type="Proteomes" id="UP000289856"/>
    </source>
</evidence>
<evidence type="ECO:0000256" key="3">
    <source>
        <dbReference type="ARBA" id="ARBA00022729"/>
    </source>
</evidence>
<feature type="domain" description="Solute-binding protein family 3/N-terminal" evidence="4">
    <location>
        <begin position="50"/>
        <end position="265"/>
    </location>
</feature>
<sequence>MLDSHVNHKKQINKWTVSTLLVALSMLLLLAGCGSDRKDTTDSQGKARKKVVIGYLAMSDPQAAAAQLGFFHKHMDADITFQRFDSGPASLAALAAGSIQFMTELGNPPTANAISKGIPIEVIWLLEQYTTGVGLVVKENSSIHSLADLKGKKLAVVKGSTGDLVLSTALQSAGINASSIDIINMSPPNMVSAWKSGNIEAAITWDPAKSEMLNDGGRVILYAKDQEAPVVNLVVVNKKWAASHKHLVEGFVKAEVEGIEFFEKSPDEAHAAIAQWNSIAVDDVKERLKGINYVSLKDQLTPIGMGDDDAAQSIVQKALEMALQDGYKQGQIETIPDNIDAFINRSYVKSILDLKP</sequence>
<name>A0A3T1D5G6_9BACL</name>
<dbReference type="PANTHER" id="PTHR30024">
    <property type="entry name" value="ALIPHATIC SULFONATES-BINDING PROTEIN-RELATED"/>
    <property type="match status" value="1"/>
</dbReference>
<dbReference type="SUPFAM" id="SSF53850">
    <property type="entry name" value="Periplasmic binding protein-like II"/>
    <property type="match status" value="1"/>
</dbReference>
<dbReference type="GO" id="GO:0042597">
    <property type="term" value="C:periplasmic space"/>
    <property type="evidence" value="ECO:0007669"/>
    <property type="project" value="UniProtKB-SubCell"/>
</dbReference>
<dbReference type="Gene3D" id="3.40.190.10">
    <property type="entry name" value="Periplasmic binding protein-like II"/>
    <property type="match status" value="2"/>
</dbReference>
<dbReference type="KEGG" id="cohn:KCTCHS21_27510"/>
<keyword evidence="3" id="KW-0732">Signal</keyword>
<reference evidence="5 6" key="1">
    <citation type="submission" date="2019-01" db="EMBL/GenBank/DDBJ databases">
        <title>Complete genome sequence of Cohnella hallensis HS21 isolated from Korean fir (Abies koreana) rhizospheric soil.</title>
        <authorList>
            <person name="Jiang L."/>
            <person name="Kang S.W."/>
            <person name="Kim S."/>
            <person name="Jung J."/>
            <person name="Kim C.Y."/>
            <person name="Kim D.H."/>
            <person name="Kim S.W."/>
            <person name="Lee J."/>
        </authorList>
    </citation>
    <scope>NUCLEOTIDE SEQUENCE [LARGE SCALE GENOMIC DNA]</scope>
    <source>
        <strain evidence="5 6">HS21</strain>
    </source>
</reference>
<comment type="similarity">
    <text evidence="2">Belongs to the bacterial solute-binding protein SsuA/TauA family.</text>
</comment>
<dbReference type="OrthoDB" id="286202at2"/>
<dbReference type="EMBL" id="AP019400">
    <property type="protein sequence ID" value="BBI33352.1"/>
    <property type="molecule type" value="Genomic_DNA"/>
</dbReference>
<dbReference type="PANTHER" id="PTHR30024:SF47">
    <property type="entry name" value="TAURINE-BINDING PERIPLASMIC PROTEIN"/>
    <property type="match status" value="1"/>
</dbReference>
<comment type="subcellular location">
    <subcellularLocation>
        <location evidence="1">Periplasm</location>
    </subcellularLocation>
</comment>
<evidence type="ECO:0000256" key="1">
    <source>
        <dbReference type="ARBA" id="ARBA00004418"/>
    </source>
</evidence>
<proteinExistence type="inferred from homology"/>
<accession>A0A3T1D5G6</accession>